<dbReference type="Proteomes" id="UP000821845">
    <property type="component" value="Chromosome 3"/>
</dbReference>
<accession>A0ACB7SR14</accession>
<name>A0ACB7SR14_HYAAI</name>
<comment type="caution">
    <text evidence="1">The sequence shown here is derived from an EMBL/GenBank/DDBJ whole genome shotgun (WGS) entry which is preliminary data.</text>
</comment>
<organism evidence="1 2">
    <name type="scientific">Hyalomma asiaticum</name>
    <name type="common">Tick</name>
    <dbReference type="NCBI Taxonomy" id="266040"/>
    <lineage>
        <taxon>Eukaryota</taxon>
        <taxon>Metazoa</taxon>
        <taxon>Ecdysozoa</taxon>
        <taxon>Arthropoda</taxon>
        <taxon>Chelicerata</taxon>
        <taxon>Arachnida</taxon>
        <taxon>Acari</taxon>
        <taxon>Parasitiformes</taxon>
        <taxon>Ixodida</taxon>
        <taxon>Ixodoidea</taxon>
        <taxon>Ixodidae</taxon>
        <taxon>Hyalomminae</taxon>
        <taxon>Hyalomma</taxon>
    </lineage>
</organism>
<protein>
    <submittedName>
        <fullName evidence="1">Uncharacterized protein</fullName>
    </submittedName>
</protein>
<keyword evidence="2" id="KW-1185">Reference proteome</keyword>
<evidence type="ECO:0000313" key="2">
    <source>
        <dbReference type="Proteomes" id="UP000821845"/>
    </source>
</evidence>
<reference evidence="1" key="1">
    <citation type="submission" date="2020-05" db="EMBL/GenBank/DDBJ databases">
        <title>Large-scale comparative analyses of tick genomes elucidate their genetic diversity and vector capacities.</title>
        <authorList>
            <person name="Jia N."/>
            <person name="Wang J."/>
            <person name="Shi W."/>
            <person name="Du L."/>
            <person name="Sun Y."/>
            <person name="Zhan W."/>
            <person name="Jiang J."/>
            <person name="Wang Q."/>
            <person name="Zhang B."/>
            <person name="Ji P."/>
            <person name="Sakyi L.B."/>
            <person name="Cui X."/>
            <person name="Yuan T."/>
            <person name="Jiang B."/>
            <person name="Yang W."/>
            <person name="Lam T.T.-Y."/>
            <person name="Chang Q."/>
            <person name="Ding S."/>
            <person name="Wang X."/>
            <person name="Zhu J."/>
            <person name="Ruan X."/>
            <person name="Zhao L."/>
            <person name="Wei J."/>
            <person name="Que T."/>
            <person name="Du C."/>
            <person name="Cheng J."/>
            <person name="Dai P."/>
            <person name="Han X."/>
            <person name="Huang E."/>
            <person name="Gao Y."/>
            <person name="Liu J."/>
            <person name="Shao H."/>
            <person name="Ye R."/>
            <person name="Li L."/>
            <person name="Wei W."/>
            <person name="Wang X."/>
            <person name="Wang C."/>
            <person name="Yang T."/>
            <person name="Huo Q."/>
            <person name="Li W."/>
            <person name="Guo W."/>
            <person name="Chen H."/>
            <person name="Zhou L."/>
            <person name="Ni X."/>
            <person name="Tian J."/>
            <person name="Zhou Y."/>
            <person name="Sheng Y."/>
            <person name="Liu T."/>
            <person name="Pan Y."/>
            <person name="Xia L."/>
            <person name="Li J."/>
            <person name="Zhao F."/>
            <person name="Cao W."/>
        </authorList>
    </citation>
    <scope>NUCLEOTIDE SEQUENCE</scope>
    <source>
        <strain evidence="1">Hyas-2018</strain>
    </source>
</reference>
<evidence type="ECO:0000313" key="1">
    <source>
        <dbReference type="EMBL" id="KAH6936492.1"/>
    </source>
</evidence>
<gene>
    <name evidence="1" type="ORF">HPB50_018233</name>
</gene>
<proteinExistence type="predicted"/>
<dbReference type="EMBL" id="CM023483">
    <property type="protein sequence ID" value="KAH6936492.1"/>
    <property type="molecule type" value="Genomic_DNA"/>
</dbReference>
<sequence length="91" mass="9638">MMVRQETIAGIEGMMKNNKRIQKNARRTSGEREKREKPAGGSDPASGAFARFSELMNHDDDVALLGCASLPFAECVLVAAGNGSRVDGGGV</sequence>